<organism evidence="3 4">
    <name type="scientific">Dreissena polymorpha</name>
    <name type="common">Zebra mussel</name>
    <name type="synonym">Mytilus polymorpha</name>
    <dbReference type="NCBI Taxonomy" id="45954"/>
    <lineage>
        <taxon>Eukaryota</taxon>
        <taxon>Metazoa</taxon>
        <taxon>Spiralia</taxon>
        <taxon>Lophotrochozoa</taxon>
        <taxon>Mollusca</taxon>
        <taxon>Bivalvia</taxon>
        <taxon>Autobranchia</taxon>
        <taxon>Heteroconchia</taxon>
        <taxon>Euheterodonta</taxon>
        <taxon>Imparidentia</taxon>
        <taxon>Neoheterodontei</taxon>
        <taxon>Myida</taxon>
        <taxon>Dreissenoidea</taxon>
        <taxon>Dreissenidae</taxon>
        <taxon>Dreissena</taxon>
    </lineage>
</organism>
<evidence type="ECO:0000313" key="3">
    <source>
        <dbReference type="EMBL" id="KAH3796399.1"/>
    </source>
</evidence>
<protein>
    <recommendedName>
        <fullName evidence="2">Sushi domain-containing protein</fullName>
    </recommendedName>
</protein>
<reference evidence="3" key="1">
    <citation type="journal article" date="2019" name="bioRxiv">
        <title>The Genome of the Zebra Mussel, Dreissena polymorpha: A Resource for Invasive Species Research.</title>
        <authorList>
            <person name="McCartney M.A."/>
            <person name="Auch B."/>
            <person name="Kono T."/>
            <person name="Mallez S."/>
            <person name="Zhang Y."/>
            <person name="Obille A."/>
            <person name="Becker A."/>
            <person name="Abrahante J.E."/>
            <person name="Garbe J."/>
            <person name="Badalamenti J.P."/>
            <person name="Herman A."/>
            <person name="Mangelson H."/>
            <person name="Liachko I."/>
            <person name="Sullivan S."/>
            <person name="Sone E.D."/>
            <person name="Koren S."/>
            <person name="Silverstein K.A.T."/>
            <person name="Beckman K.B."/>
            <person name="Gohl D.M."/>
        </authorList>
    </citation>
    <scope>NUCLEOTIDE SEQUENCE</scope>
    <source>
        <strain evidence="3">Duluth1</strain>
        <tissue evidence="3">Whole animal</tissue>
    </source>
</reference>
<proteinExistence type="predicted"/>
<dbReference type="InterPro" id="IPR035976">
    <property type="entry name" value="Sushi/SCR/CCP_sf"/>
</dbReference>
<dbReference type="Pfam" id="PF00084">
    <property type="entry name" value="Sushi"/>
    <property type="match status" value="1"/>
</dbReference>
<gene>
    <name evidence="3" type="ORF">DPMN_149967</name>
</gene>
<evidence type="ECO:0000259" key="2">
    <source>
        <dbReference type="SMART" id="SM00032"/>
    </source>
</evidence>
<dbReference type="SUPFAM" id="SSF57535">
    <property type="entry name" value="Complement control module/SCR domain"/>
    <property type="match status" value="1"/>
</dbReference>
<dbReference type="Proteomes" id="UP000828390">
    <property type="component" value="Unassembled WGS sequence"/>
</dbReference>
<dbReference type="SMART" id="SM00032">
    <property type="entry name" value="CCP"/>
    <property type="match status" value="1"/>
</dbReference>
<reference evidence="3" key="2">
    <citation type="submission" date="2020-11" db="EMBL/GenBank/DDBJ databases">
        <authorList>
            <person name="McCartney M.A."/>
            <person name="Auch B."/>
            <person name="Kono T."/>
            <person name="Mallez S."/>
            <person name="Becker A."/>
            <person name="Gohl D.M."/>
            <person name="Silverstein K.A.T."/>
            <person name="Koren S."/>
            <person name="Bechman K.B."/>
            <person name="Herman A."/>
            <person name="Abrahante J.E."/>
            <person name="Garbe J."/>
        </authorList>
    </citation>
    <scope>NUCLEOTIDE SEQUENCE</scope>
    <source>
        <strain evidence="3">Duluth1</strain>
        <tissue evidence="3">Whole animal</tissue>
    </source>
</reference>
<keyword evidence="1" id="KW-1015">Disulfide bond</keyword>
<keyword evidence="4" id="KW-1185">Reference proteome</keyword>
<comment type="caution">
    <text evidence="3">The sequence shown here is derived from an EMBL/GenBank/DDBJ whole genome shotgun (WGS) entry which is preliminary data.</text>
</comment>
<dbReference type="AlphaFoldDB" id="A0A9D4J575"/>
<dbReference type="CDD" id="cd00033">
    <property type="entry name" value="CCP"/>
    <property type="match status" value="1"/>
</dbReference>
<evidence type="ECO:0000256" key="1">
    <source>
        <dbReference type="ARBA" id="ARBA00023157"/>
    </source>
</evidence>
<dbReference type="InterPro" id="IPR000436">
    <property type="entry name" value="Sushi_SCR_CCP_dom"/>
</dbReference>
<sequence length="159" mass="17690">MHVRKVQPQIRLCSTHILIGTTLSALSGFSLRKYFIEAKNTIKADSVVHEEPVLTTLNACALSPVFTILEYARCGVVEKATASEIISPFITVPVQTVVHYKCNAGFDKRGTTSYAKCVDEEWTSADVICVDRTTITSEKKEDKEITITKIVCNSQYRSK</sequence>
<name>A0A9D4J575_DREPO</name>
<dbReference type="Gene3D" id="2.10.70.10">
    <property type="entry name" value="Complement Module, domain 1"/>
    <property type="match status" value="1"/>
</dbReference>
<accession>A0A9D4J575</accession>
<feature type="domain" description="Sushi" evidence="2">
    <location>
        <begin position="74"/>
        <end position="129"/>
    </location>
</feature>
<evidence type="ECO:0000313" key="4">
    <source>
        <dbReference type="Proteomes" id="UP000828390"/>
    </source>
</evidence>
<dbReference type="EMBL" id="JAIWYP010000007">
    <property type="protein sequence ID" value="KAH3796399.1"/>
    <property type="molecule type" value="Genomic_DNA"/>
</dbReference>